<dbReference type="RefSeq" id="WP_010304494.1">
    <property type="nucleotide sequence ID" value="NZ_JTFC01000034.1"/>
</dbReference>
<dbReference type="Proteomes" id="UP000288623">
    <property type="component" value="Unassembled WGS sequence"/>
</dbReference>
<dbReference type="CDD" id="cd04301">
    <property type="entry name" value="NAT_SF"/>
    <property type="match status" value="1"/>
</dbReference>
<accession>A0A433RRD3</accession>
<dbReference type="PANTHER" id="PTHR43415:SF5">
    <property type="entry name" value="ACETYLTRANSFERASE"/>
    <property type="match status" value="1"/>
</dbReference>
<feature type="domain" description="N-acetyltransferase" evidence="1">
    <location>
        <begin position="2"/>
        <end position="166"/>
    </location>
</feature>
<keyword evidence="3" id="KW-1185">Reference proteome</keyword>
<organism evidence="2 3">
    <name type="scientific">Candidatus Kurthia intestinigallinarum</name>
    <dbReference type="NCBI Taxonomy" id="1562256"/>
    <lineage>
        <taxon>Bacteria</taxon>
        <taxon>Bacillati</taxon>
        <taxon>Bacillota</taxon>
        <taxon>Bacilli</taxon>
        <taxon>Bacillales</taxon>
        <taxon>Caryophanaceae</taxon>
        <taxon>Kurthia</taxon>
    </lineage>
</organism>
<dbReference type="Pfam" id="PF13302">
    <property type="entry name" value="Acetyltransf_3"/>
    <property type="match status" value="1"/>
</dbReference>
<dbReference type="EMBL" id="JTFC01000034">
    <property type="protein sequence ID" value="RUS53746.1"/>
    <property type="molecule type" value="Genomic_DNA"/>
</dbReference>
<dbReference type="AlphaFoldDB" id="A0A433RRD3"/>
<comment type="caution">
    <text evidence="2">The sequence shown here is derived from an EMBL/GenBank/DDBJ whole genome shotgun (WGS) entry which is preliminary data.</text>
</comment>
<dbReference type="GO" id="GO:0016779">
    <property type="term" value="F:nucleotidyltransferase activity"/>
    <property type="evidence" value="ECO:0007669"/>
    <property type="project" value="UniProtKB-KW"/>
</dbReference>
<keyword evidence="2" id="KW-0548">Nucleotidyltransferase</keyword>
<dbReference type="GO" id="GO:0016747">
    <property type="term" value="F:acyltransferase activity, transferring groups other than amino-acyl groups"/>
    <property type="evidence" value="ECO:0007669"/>
    <property type="project" value="InterPro"/>
</dbReference>
<dbReference type="InterPro" id="IPR016181">
    <property type="entry name" value="Acyl_CoA_acyltransferase"/>
</dbReference>
<dbReference type="Gene3D" id="3.40.630.30">
    <property type="match status" value="1"/>
</dbReference>
<dbReference type="InterPro" id="IPR000182">
    <property type="entry name" value="GNAT_dom"/>
</dbReference>
<dbReference type="PROSITE" id="PS51186">
    <property type="entry name" value="GNAT"/>
    <property type="match status" value="1"/>
</dbReference>
<reference evidence="2 3" key="1">
    <citation type="submission" date="2014-11" db="EMBL/GenBank/DDBJ databases">
        <title>Genome sequence and analysis of novel Kurthia sp.</title>
        <authorList>
            <person name="Lawson J.N."/>
            <person name="Gonzalez J.E."/>
            <person name="Rinauldi L."/>
            <person name="Xuan Z."/>
            <person name="Firman A."/>
            <person name="Shaddox L."/>
            <person name="Trudeau A."/>
            <person name="Shah S."/>
            <person name="Reiman D."/>
        </authorList>
    </citation>
    <scope>NUCLEOTIDE SEQUENCE [LARGE SCALE GENOMIC DNA]</scope>
    <source>
        <strain evidence="2 3">3B1D</strain>
    </source>
</reference>
<evidence type="ECO:0000313" key="3">
    <source>
        <dbReference type="Proteomes" id="UP000288623"/>
    </source>
</evidence>
<proteinExistence type="predicted"/>
<dbReference type="SUPFAM" id="SSF55729">
    <property type="entry name" value="Acyl-CoA N-acyltransferases (Nat)"/>
    <property type="match status" value="1"/>
</dbReference>
<sequence>MLKLEPFSQADFQQLINWIPDSSFALQWGGPAFTYPLTLEQLENYLKDANTDNASKYIFKAVDESTNEVIGHISLGNVDRMNESARIGKVLIGQLESRGNGYGTQLMLAALTFAFEELNLHKVTLGVFDFNTAAIKCYEKVGFKKEGLLRDARKNGNEYWNLIEMGILESEWKTKS</sequence>
<dbReference type="OrthoDB" id="5419426at2"/>
<protein>
    <submittedName>
        <fullName evidence="2">Aminoglycoside adenylyltransferase</fullName>
    </submittedName>
</protein>
<name>A0A433RRD3_9BACL</name>
<evidence type="ECO:0000259" key="1">
    <source>
        <dbReference type="PROSITE" id="PS51186"/>
    </source>
</evidence>
<dbReference type="PANTHER" id="PTHR43415">
    <property type="entry name" value="SPERMIDINE N(1)-ACETYLTRANSFERASE"/>
    <property type="match status" value="1"/>
</dbReference>
<gene>
    <name evidence="2" type="ORF">QI30_14330</name>
</gene>
<evidence type="ECO:0000313" key="2">
    <source>
        <dbReference type="EMBL" id="RUS53746.1"/>
    </source>
</evidence>
<keyword evidence="2" id="KW-0808">Transferase</keyword>